<evidence type="ECO:0000256" key="4">
    <source>
        <dbReference type="ARBA" id="ARBA00022606"/>
    </source>
</evidence>
<dbReference type="GO" id="GO:0004930">
    <property type="term" value="F:G protein-coupled receptor activity"/>
    <property type="evidence" value="ECO:0007669"/>
    <property type="project" value="UniProtKB-KW"/>
</dbReference>
<feature type="transmembrane region" description="Helical" evidence="14">
    <location>
        <begin position="488"/>
        <end position="508"/>
    </location>
</feature>
<feature type="transmembrane region" description="Helical" evidence="14">
    <location>
        <begin position="237"/>
        <end position="264"/>
    </location>
</feature>
<feature type="transmembrane region" description="Helical" evidence="14">
    <location>
        <begin position="309"/>
        <end position="335"/>
    </location>
</feature>
<comment type="similarity">
    <text evidence="13">Belongs to the G-protein coupled receptor 1 family.</text>
</comment>
<evidence type="ECO:0000256" key="7">
    <source>
        <dbReference type="ARBA" id="ARBA00022989"/>
    </source>
</evidence>
<evidence type="ECO:0000256" key="2">
    <source>
        <dbReference type="ARBA" id="ARBA00004651"/>
    </source>
</evidence>
<dbReference type="SUPFAM" id="SSF81321">
    <property type="entry name" value="Family A G protein-coupled receptor-like"/>
    <property type="match status" value="1"/>
</dbReference>
<dbReference type="STRING" id="1706337.A0A341CGV5"/>
<evidence type="ECO:0000256" key="14">
    <source>
        <dbReference type="SAM" id="Phobius"/>
    </source>
</evidence>
<accession>A0A341CGV5</accession>
<evidence type="ECO:0000256" key="8">
    <source>
        <dbReference type="ARBA" id="ARBA00023040"/>
    </source>
</evidence>
<feature type="transmembrane region" description="Helical" evidence="14">
    <location>
        <begin position="415"/>
        <end position="441"/>
    </location>
</feature>
<dbReference type="PRINTS" id="PR00245">
    <property type="entry name" value="OLFACTORYR"/>
</dbReference>
<comment type="function">
    <text evidence="1">Putative odorant or sperm cell receptor.</text>
</comment>
<dbReference type="RefSeq" id="XP_024613840.1">
    <property type="nucleotide sequence ID" value="XM_024758072.1"/>
</dbReference>
<feature type="transmembrane region" description="Helical" evidence="14">
    <location>
        <begin position="453"/>
        <end position="476"/>
    </location>
</feature>
<evidence type="ECO:0000256" key="1">
    <source>
        <dbReference type="ARBA" id="ARBA00003929"/>
    </source>
</evidence>
<keyword evidence="7 14" id="KW-1133">Transmembrane helix</keyword>
<dbReference type="GeneID" id="112408468"/>
<dbReference type="AlphaFoldDB" id="A0A341CGV5"/>
<evidence type="ECO:0000256" key="13">
    <source>
        <dbReference type="RuleBase" id="RU000688"/>
    </source>
</evidence>
<dbReference type="FunFam" id="1.20.1070.10:FF:000010">
    <property type="entry name" value="Olfactory receptor"/>
    <property type="match status" value="1"/>
</dbReference>
<dbReference type="Pfam" id="PF13853">
    <property type="entry name" value="7tm_4"/>
    <property type="match status" value="1"/>
</dbReference>
<dbReference type="Gene3D" id="1.20.1070.10">
    <property type="entry name" value="Rhodopsin 7-helix transmembrane proteins"/>
    <property type="match status" value="1"/>
</dbReference>
<protein>
    <submittedName>
        <fullName evidence="17">LOW QUALITY PROTEIN: olfactory receptor 10AC1</fullName>
    </submittedName>
</protein>
<dbReference type="InterPro" id="IPR017452">
    <property type="entry name" value="GPCR_Rhodpsn_7TM"/>
</dbReference>
<gene>
    <name evidence="17" type="primary">LOC112408468</name>
</gene>
<sequence length="528" mass="57062">MLAARLIPYQLEICEFLSEYTDKSVEEIYDRDIERSPVERKDDDGPSALLIVSVPLPGSTLSTANKQTNPGLHLALTITQSAASCYNYPQASEQGQAKINFTRRSSISFCKPFDKLCPDIHNISPTTAAISALNWRQEYEPSGFLYLLVSSWFLCNNVNNDSAAASTLTFCACSVSNIPQVVPSYHAHHLAFTRQGEPGNVHRKVPLGSQCADSARNATMPCGFLPQGFAESPHLGLMLFLLLLAVHLATLSGNLLILVAVALVASRPPMLLFLCQLSAIELCYMLAVVPRSLAHLASPGRGRGSPISFLGCTVQMQMFVALGGAECFLLAAMAYDRYVAICHPLRYAAVVAPGLCTRLALACCCLGGLAVSVGLTVAVFNLPFCGSHLLVPFFGDITALLHLACTQSYAEELCLLGACLVLLLRPSLLILAFHGAIAAALSHLRSPRGRRKAACTCASHLAVTFLHYGCSTFTYMRPKASYSPRQDRTLALAYTNVTPLLYPLIYSLRNGKIMAATRWVLNPRAGSV</sequence>
<dbReference type="KEGG" id="nasi:112408468"/>
<evidence type="ECO:0000256" key="5">
    <source>
        <dbReference type="ARBA" id="ARBA00022692"/>
    </source>
</evidence>
<keyword evidence="3" id="KW-1003">Cell membrane</keyword>
<name>A0A341CGV5_NEOAA</name>
<dbReference type="PROSITE" id="PS50262">
    <property type="entry name" value="G_PROTEIN_RECEP_F1_2"/>
    <property type="match status" value="1"/>
</dbReference>
<evidence type="ECO:0000256" key="10">
    <source>
        <dbReference type="ARBA" id="ARBA00023170"/>
    </source>
</evidence>
<dbReference type="InParanoid" id="A0A341CGV5"/>
<keyword evidence="5 13" id="KW-0812">Transmembrane</keyword>
<evidence type="ECO:0000256" key="6">
    <source>
        <dbReference type="ARBA" id="ARBA00022725"/>
    </source>
</evidence>
<feature type="transmembrane region" description="Helical" evidence="14">
    <location>
        <begin position="359"/>
        <end position="382"/>
    </location>
</feature>
<keyword evidence="6" id="KW-0552">Olfaction</keyword>
<comment type="subcellular location">
    <subcellularLocation>
        <location evidence="2">Cell membrane</location>
        <topology evidence="2">Multi-pass membrane protein</topology>
    </subcellularLocation>
</comment>
<dbReference type="GO" id="GO:0005886">
    <property type="term" value="C:plasma membrane"/>
    <property type="evidence" value="ECO:0007669"/>
    <property type="project" value="UniProtKB-SubCell"/>
</dbReference>
<evidence type="ECO:0000256" key="12">
    <source>
        <dbReference type="ARBA" id="ARBA00023224"/>
    </source>
</evidence>
<dbReference type="InterPro" id="IPR000276">
    <property type="entry name" value="GPCR_Rhodpsn"/>
</dbReference>
<dbReference type="PRINTS" id="PR00237">
    <property type="entry name" value="GPCRRHODOPSN"/>
</dbReference>
<evidence type="ECO:0000256" key="9">
    <source>
        <dbReference type="ARBA" id="ARBA00023136"/>
    </source>
</evidence>
<evidence type="ECO:0000313" key="17">
    <source>
        <dbReference type="RefSeq" id="XP_024613840.1"/>
    </source>
</evidence>
<evidence type="ECO:0000256" key="3">
    <source>
        <dbReference type="ARBA" id="ARBA00022475"/>
    </source>
</evidence>
<evidence type="ECO:0000313" key="16">
    <source>
        <dbReference type="Proteomes" id="UP000252040"/>
    </source>
</evidence>
<dbReference type="InterPro" id="IPR000725">
    <property type="entry name" value="Olfact_rcpt"/>
</dbReference>
<dbReference type="PROSITE" id="PS00237">
    <property type="entry name" value="G_PROTEIN_RECEP_F1_1"/>
    <property type="match status" value="1"/>
</dbReference>
<feature type="transmembrane region" description="Helical" evidence="14">
    <location>
        <begin position="270"/>
        <end position="289"/>
    </location>
</feature>
<keyword evidence="4" id="KW-0716">Sensory transduction</keyword>
<dbReference type="GO" id="GO:0004984">
    <property type="term" value="F:olfactory receptor activity"/>
    <property type="evidence" value="ECO:0007669"/>
    <property type="project" value="InterPro"/>
</dbReference>
<keyword evidence="8 13" id="KW-0297">G-protein coupled receptor</keyword>
<keyword evidence="12 13" id="KW-0807">Transducer</keyword>
<dbReference type="PANTHER" id="PTHR26453">
    <property type="entry name" value="OLFACTORY RECEPTOR"/>
    <property type="match status" value="1"/>
</dbReference>
<keyword evidence="11" id="KW-0325">Glycoprotein</keyword>
<keyword evidence="9 14" id="KW-0472">Membrane</keyword>
<keyword evidence="10 13" id="KW-0675">Receptor</keyword>
<organism evidence="16 17">
    <name type="scientific">Neophocaena asiaeorientalis asiaeorientalis</name>
    <name type="common">Yangtze finless porpoise</name>
    <name type="synonym">Neophocaena phocaenoides subsp. asiaeorientalis</name>
    <dbReference type="NCBI Taxonomy" id="1706337"/>
    <lineage>
        <taxon>Eukaryota</taxon>
        <taxon>Metazoa</taxon>
        <taxon>Chordata</taxon>
        <taxon>Craniata</taxon>
        <taxon>Vertebrata</taxon>
        <taxon>Euteleostomi</taxon>
        <taxon>Mammalia</taxon>
        <taxon>Eutheria</taxon>
        <taxon>Laurasiatheria</taxon>
        <taxon>Artiodactyla</taxon>
        <taxon>Whippomorpha</taxon>
        <taxon>Cetacea</taxon>
        <taxon>Odontoceti</taxon>
        <taxon>Phocoenidae</taxon>
        <taxon>Neophocaena</taxon>
    </lineage>
</organism>
<dbReference type="Proteomes" id="UP000252040">
    <property type="component" value="Unplaced"/>
</dbReference>
<evidence type="ECO:0000256" key="11">
    <source>
        <dbReference type="ARBA" id="ARBA00023180"/>
    </source>
</evidence>
<reference evidence="17" key="1">
    <citation type="submission" date="2025-08" db="UniProtKB">
        <authorList>
            <consortium name="RefSeq"/>
        </authorList>
    </citation>
    <scope>IDENTIFICATION</scope>
    <source>
        <tissue evidence="17">Meat</tissue>
    </source>
</reference>
<feature type="domain" description="G-protein coupled receptors family 1 profile" evidence="15">
    <location>
        <begin position="253"/>
        <end position="506"/>
    </location>
</feature>
<proteinExistence type="inferred from homology"/>
<evidence type="ECO:0000259" key="15">
    <source>
        <dbReference type="PROSITE" id="PS50262"/>
    </source>
</evidence>
<keyword evidence="16" id="KW-1185">Reference proteome</keyword>